<dbReference type="Pfam" id="PF13577">
    <property type="entry name" value="SnoaL_4"/>
    <property type="match status" value="1"/>
</dbReference>
<dbReference type="InterPro" id="IPR032710">
    <property type="entry name" value="NTF2-like_dom_sf"/>
</dbReference>
<name>M2MIY0_BAUPA</name>
<organism evidence="2 3">
    <name type="scientific">Baudoinia panamericana (strain UAMH 10762)</name>
    <name type="common">Angels' share fungus</name>
    <name type="synonym">Baudoinia compniacensis (strain UAMH 10762)</name>
    <dbReference type="NCBI Taxonomy" id="717646"/>
    <lineage>
        <taxon>Eukaryota</taxon>
        <taxon>Fungi</taxon>
        <taxon>Dikarya</taxon>
        <taxon>Ascomycota</taxon>
        <taxon>Pezizomycotina</taxon>
        <taxon>Dothideomycetes</taxon>
        <taxon>Dothideomycetidae</taxon>
        <taxon>Mycosphaerellales</taxon>
        <taxon>Teratosphaeriaceae</taxon>
        <taxon>Baudoinia</taxon>
    </lineage>
</organism>
<dbReference type="SUPFAM" id="SSF54427">
    <property type="entry name" value="NTF2-like"/>
    <property type="match status" value="1"/>
</dbReference>
<dbReference type="Proteomes" id="UP000011761">
    <property type="component" value="Unassembled WGS sequence"/>
</dbReference>
<dbReference type="RefSeq" id="XP_007676605.1">
    <property type="nucleotide sequence ID" value="XM_007678415.1"/>
</dbReference>
<reference evidence="2 3" key="1">
    <citation type="journal article" date="2012" name="PLoS Pathog.">
        <title>Diverse lifestyles and strategies of plant pathogenesis encoded in the genomes of eighteen Dothideomycetes fungi.</title>
        <authorList>
            <person name="Ohm R.A."/>
            <person name="Feau N."/>
            <person name="Henrissat B."/>
            <person name="Schoch C.L."/>
            <person name="Horwitz B.A."/>
            <person name="Barry K.W."/>
            <person name="Condon B.J."/>
            <person name="Copeland A.C."/>
            <person name="Dhillon B."/>
            <person name="Glaser F."/>
            <person name="Hesse C.N."/>
            <person name="Kosti I."/>
            <person name="LaButti K."/>
            <person name="Lindquist E.A."/>
            <person name="Lucas S."/>
            <person name="Salamov A.A."/>
            <person name="Bradshaw R.E."/>
            <person name="Ciuffetti L."/>
            <person name="Hamelin R.C."/>
            <person name="Kema G.H.J."/>
            <person name="Lawrence C."/>
            <person name="Scott J.A."/>
            <person name="Spatafora J.W."/>
            <person name="Turgeon B.G."/>
            <person name="de Wit P.J.G.M."/>
            <person name="Zhong S."/>
            <person name="Goodwin S.B."/>
            <person name="Grigoriev I.V."/>
        </authorList>
    </citation>
    <scope>NUCLEOTIDE SEQUENCE [LARGE SCALE GENOMIC DNA]</scope>
    <source>
        <strain evidence="2 3">UAMH 10762</strain>
    </source>
</reference>
<dbReference type="OMA" id="WEGGVYE"/>
<protein>
    <recommendedName>
        <fullName evidence="1">SnoaL-like domain-containing protein</fullName>
    </recommendedName>
</protein>
<gene>
    <name evidence="2" type="ORF">BAUCODRAFT_483587</name>
</gene>
<dbReference type="OrthoDB" id="5175824at2759"/>
<feature type="domain" description="SnoaL-like" evidence="1">
    <location>
        <begin position="3"/>
        <end position="123"/>
    </location>
</feature>
<sequence>MTVDLFANHRDTYVQFLNGRFRGKDGVRRLYIERFSKTFVQGRNGPVHGFLLDHLQAQDVVDYYSNTSPPMAKGRFRALMSAGTHESMDQKTLPRGLRQWWEGGLYENEYIKEDGVWKIFRLRYYPFWHGTFDKGWQYTPPDYVPPFAKTLADGDPLGPDEFVQNDERLWPDTRAVPFHYAHPVTGKMVEEADLRAPLLGTDPKEAKPARLIVDSFA</sequence>
<dbReference type="EMBL" id="KB445555">
    <property type="protein sequence ID" value="EMC96621.1"/>
    <property type="molecule type" value="Genomic_DNA"/>
</dbReference>
<dbReference type="KEGG" id="bcom:BAUCODRAFT_483587"/>
<accession>M2MIY0</accession>
<dbReference type="GeneID" id="19114789"/>
<proteinExistence type="predicted"/>
<dbReference type="AlphaFoldDB" id="M2MIY0"/>
<dbReference type="InterPro" id="IPR037401">
    <property type="entry name" value="SnoaL-like"/>
</dbReference>
<dbReference type="eggNOG" id="ENOG502SIX4">
    <property type="taxonomic scope" value="Eukaryota"/>
</dbReference>
<dbReference type="HOGENOM" id="CLU_072640_0_0_1"/>
<dbReference type="Gene3D" id="3.10.450.50">
    <property type="match status" value="1"/>
</dbReference>
<evidence type="ECO:0000313" key="3">
    <source>
        <dbReference type="Proteomes" id="UP000011761"/>
    </source>
</evidence>
<keyword evidence="3" id="KW-1185">Reference proteome</keyword>
<evidence type="ECO:0000259" key="1">
    <source>
        <dbReference type="Pfam" id="PF13577"/>
    </source>
</evidence>
<evidence type="ECO:0000313" key="2">
    <source>
        <dbReference type="EMBL" id="EMC96621.1"/>
    </source>
</evidence>